<organism evidence="1 2">
    <name type="scientific">Thermococcus onnurineus (strain NA1)</name>
    <dbReference type="NCBI Taxonomy" id="523850"/>
    <lineage>
        <taxon>Archaea</taxon>
        <taxon>Methanobacteriati</taxon>
        <taxon>Methanobacteriota</taxon>
        <taxon>Thermococci</taxon>
        <taxon>Thermococcales</taxon>
        <taxon>Thermococcaceae</taxon>
        <taxon>Thermococcus</taxon>
    </lineage>
</organism>
<keyword evidence="2" id="KW-1185">Reference proteome</keyword>
<name>B6YUE4_THEON</name>
<dbReference type="OrthoDB" id="89777at2157"/>
<sequence>MLLNPEGLFYFRLGVIGKTLLRVKMPILRGLIEAHHPFCPPDMGFPVGALTLRRGRRSDGVCINNMGSITVNLSS</sequence>
<dbReference type="HOGENOM" id="CLU_2662566_0_0_2"/>
<dbReference type="EMBL" id="CP000855">
    <property type="protein sequence ID" value="ACJ17129.1"/>
    <property type="molecule type" value="Genomic_DNA"/>
</dbReference>
<gene>
    <name evidence="1" type="ordered locus">TON_1639</name>
</gene>
<dbReference type="Proteomes" id="UP000002727">
    <property type="component" value="Chromosome"/>
</dbReference>
<dbReference type="GeneID" id="41339705"/>
<evidence type="ECO:0000313" key="2">
    <source>
        <dbReference type="Proteomes" id="UP000002727"/>
    </source>
</evidence>
<evidence type="ECO:0000313" key="1">
    <source>
        <dbReference type="EMBL" id="ACJ17129.1"/>
    </source>
</evidence>
<proteinExistence type="predicted"/>
<dbReference type="AlphaFoldDB" id="B6YUE4"/>
<accession>B6YUE4</accession>
<protein>
    <submittedName>
        <fullName evidence="1">Uncharacterized protein</fullName>
    </submittedName>
</protein>
<reference evidence="1 2" key="1">
    <citation type="journal article" date="2008" name="J. Bacteriol.">
        <title>The complete genome sequence of Thermococcus onnurineus NA1 reveals a mixed heterotrophic and carboxydotrophic metabolism.</title>
        <authorList>
            <person name="Lee H.S."/>
            <person name="Kang S.G."/>
            <person name="Bae S.S."/>
            <person name="Lim J.K."/>
            <person name="Cho Y."/>
            <person name="Kim Y.J."/>
            <person name="Jeon J.H."/>
            <person name="Cha S.S."/>
            <person name="Kwon K.K."/>
            <person name="Kim H.T."/>
            <person name="Park C.J."/>
            <person name="Lee H.W."/>
            <person name="Kim S.I."/>
            <person name="Chun J."/>
            <person name="Colwell R.R."/>
            <person name="Kim S.J."/>
            <person name="Lee J.H."/>
        </authorList>
    </citation>
    <scope>NUCLEOTIDE SEQUENCE [LARGE SCALE GENOMIC DNA]</scope>
    <source>
        <strain evidence="1 2">NA1</strain>
    </source>
</reference>
<dbReference type="KEGG" id="ton:TON_1639"/>
<dbReference type="RefSeq" id="WP_012572601.1">
    <property type="nucleotide sequence ID" value="NC_011529.1"/>
</dbReference>